<dbReference type="OrthoDB" id="9773456at2"/>
<evidence type="ECO:0000313" key="9">
    <source>
        <dbReference type="EMBL" id="AKH20831.1"/>
    </source>
</evidence>
<dbReference type="InterPro" id="IPR050597">
    <property type="entry name" value="Cytochrome_c_Oxidase_Subunit"/>
</dbReference>
<evidence type="ECO:0000256" key="5">
    <source>
        <dbReference type="ARBA" id="ARBA00023004"/>
    </source>
</evidence>
<protein>
    <submittedName>
        <fullName evidence="9">Cytochrome C</fullName>
    </submittedName>
</protein>
<dbReference type="KEGG" id="seds:AAY24_11265"/>
<dbReference type="InterPro" id="IPR009056">
    <property type="entry name" value="Cyt_c-like_dom"/>
</dbReference>
<dbReference type="GO" id="GO:0009055">
    <property type="term" value="F:electron transfer activity"/>
    <property type="evidence" value="ECO:0007669"/>
    <property type="project" value="InterPro"/>
</dbReference>
<dbReference type="Gene3D" id="1.10.760.10">
    <property type="entry name" value="Cytochrome c-like domain"/>
    <property type="match status" value="1"/>
</dbReference>
<dbReference type="GO" id="GO:0046872">
    <property type="term" value="F:metal ion binding"/>
    <property type="evidence" value="ECO:0007669"/>
    <property type="project" value="UniProtKB-KW"/>
</dbReference>
<evidence type="ECO:0000256" key="7">
    <source>
        <dbReference type="SAM" id="SignalP"/>
    </source>
</evidence>
<dbReference type="GO" id="GO:0020037">
    <property type="term" value="F:heme binding"/>
    <property type="evidence" value="ECO:0007669"/>
    <property type="project" value="InterPro"/>
</dbReference>
<evidence type="ECO:0000256" key="4">
    <source>
        <dbReference type="ARBA" id="ARBA00022982"/>
    </source>
</evidence>
<organism evidence="9 10">
    <name type="scientific">Sedimenticola thiotaurini</name>
    <dbReference type="NCBI Taxonomy" id="1543721"/>
    <lineage>
        <taxon>Bacteria</taxon>
        <taxon>Pseudomonadati</taxon>
        <taxon>Pseudomonadota</taxon>
        <taxon>Gammaproteobacteria</taxon>
        <taxon>Chromatiales</taxon>
        <taxon>Sedimenticolaceae</taxon>
        <taxon>Sedimenticola</taxon>
    </lineage>
</organism>
<dbReference type="Pfam" id="PF00034">
    <property type="entry name" value="Cytochrom_C"/>
    <property type="match status" value="1"/>
</dbReference>
<dbReference type="RefSeq" id="WP_046859761.1">
    <property type="nucleotide sequence ID" value="NZ_CP011412.1"/>
</dbReference>
<proteinExistence type="predicted"/>
<reference evidence="9 10" key="1">
    <citation type="journal article" date="2015" name="Genome Announc.">
        <title>Complete Genome Sequence of Sedimenticola thiotaurini Strain SIP-G1, a Polyphosphate- and Polyhydroxyalkanoate-Accumulating Sulfur-Oxidizing Gammaproteobacterium Isolated from Salt Marsh Sediments.</title>
        <authorList>
            <person name="Flood B.E."/>
            <person name="Jones D.S."/>
            <person name="Bailey J.V."/>
        </authorList>
    </citation>
    <scope>NUCLEOTIDE SEQUENCE [LARGE SCALE GENOMIC DNA]</scope>
    <source>
        <strain evidence="9 10">SIP-G1</strain>
    </source>
</reference>
<accession>A0A0F7JWG6</accession>
<keyword evidence="3 6" id="KW-0479">Metal-binding</keyword>
<feature type="chain" id="PRO_5002517782" evidence="7">
    <location>
        <begin position="24"/>
        <end position="104"/>
    </location>
</feature>
<feature type="signal peptide" evidence="7">
    <location>
        <begin position="1"/>
        <end position="23"/>
    </location>
</feature>
<keyword evidence="7" id="KW-0732">Signal</keyword>
<dbReference type="Proteomes" id="UP000034410">
    <property type="component" value="Chromosome"/>
</dbReference>
<keyword evidence="4" id="KW-0249">Electron transport</keyword>
<keyword evidence="5 6" id="KW-0408">Iron</keyword>
<keyword evidence="2 6" id="KW-0349">Heme</keyword>
<dbReference type="PANTHER" id="PTHR33751:SF9">
    <property type="entry name" value="CYTOCHROME C4"/>
    <property type="match status" value="1"/>
</dbReference>
<evidence type="ECO:0000256" key="3">
    <source>
        <dbReference type="ARBA" id="ARBA00022723"/>
    </source>
</evidence>
<evidence type="ECO:0000256" key="2">
    <source>
        <dbReference type="ARBA" id="ARBA00022617"/>
    </source>
</evidence>
<dbReference type="PANTHER" id="PTHR33751">
    <property type="entry name" value="CBB3-TYPE CYTOCHROME C OXIDASE SUBUNIT FIXP"/>
    <property type="match status" value="1"/>
</dbReference>
<dbReference type="SUPFAM" id="SSF46626">
    <property type="entry name" value="Cytochrome c"/>
    <property type="match status" value="1"/>
</dbReference>
<evidence type="ECO:0000313" key="10">
    <source>
        <dbReference type="Proteomes" id="UP000034410"/>
    </source>
</evidence>
<evidence type="ECO:0000256" key="1">
    <source>
        <dbReference type="ARBA" id="ARBA00022448"/>
    </source>
</evidence>
<sequence>MKTIATLAGAALLSLGLVGNASAADGAALYASKGCAACHGADANTPIMPIYPKLGGQNAQYALNQMKDIKSGARNNGQTAAMKAIVASVTDEELQAIAEWLAAQ</sequence>
<name>A0A0F7JWG6_9GAMM</name>
<dbReference type="InterPro" id="IPR036909">
    <property type="entry name" value="Cyt_c-like_dom_sf"/>
</dbReference>
<feature type="domain" description="Cytochrome c" evidence="8">
    <location>
        <begin position="21"/>
        <end position="104"/>
    </location>
</feature>
<evidence type="ECO:0000256" key="6">
    <source>
        <dbReference type="PROSITE-ProRule" id="PRU00433"/>
    </source>
</evidence>
<keyword evidence="10" id="KW-1185">Reference proteome</keyword>
<evidence type="ECO:0000259" key="8">
    <source>
        <dbReference type="PROSITE" id="PS51007"/>
    </source>
</evidence>
<dbReference type="AlphaFoldDB" id="A0A0F7JWG6"/>
<gene>
    <name evidence="9" type="ORF">AAY24_11265</name>
</gene>
<dbReference type="EMBL" id="CP011412">
    <property type="protein sequence ID" value="AKH20831.1"/>
    <property type="molecule type" value="Genomic_DNA"/>
</dbReference>
<keyword evidence="1" id="KW-0813">Transport</keyword>
<dbReference type="PROSITE" id="PS51007">
    <property type="entry name" value="CYTC"/>
    <property type="match status" value="1"/>
</dbReference>